<evidence type="ECO:0000313" key="15">
    <source>
        <dbReference type="Proteomes" id="UP001321749"/>
    </source>
</evidence>
<accession>A0AAV9I2I1</accession>
<evidence type="ECO:0000256" key="3">
    <source>
        <dbReference type="ARBA" id="ARBA00004851"/>
    </source>
</evidence>
<keyword evidence="10 11" id="KW-0624">Polysaccharide degradation</keyword>
<name>A0AAV9I2I1_9PEZI</name>
<evidence type="ECO:0000256" key="6">
    <source>
        <dbReference type="ARBA" id="ARBA00022651"/>
    </source>
</evidence>
<keyword evidence="5" id="KW-0964">Secreted</keyword>
<dbReference type="InterPro" id="IPR017853">
    <property type="entry name" value="GH"/>
</dbReference>
<dbReference type="GO" id="GO:0031176">
    <property type="term" value="F:endo-1,4-beta-xylanase activity"/>
    <property type="evidence" value="ECO:0007669"/>
    <property type="project" value="UniProtKB-EC"/>
</dbReference>
<protein>
    <recommendedName>
        <fullName evidence="11">Beta-xylanase</fullName>
        <ecNumber evidence="11">3.2.1.8</ecNumber>
    </recommendedName>
</protein>
<proteinExistence type="inferred from homology"/>
<dbReference type="InterPro" id="IPR044846">
    <property type="entry name" value="GH10"/>
</dbReference>
<dbReference type="InterPro" id="IPR001000">
    <property type="entry name" value="GH10_dom"/>
</dbReference>
<reference evidence="14" key="2">
    <citation type="submission" date="2023-06" db="EMBL/GenBank/DDBJ databases">
        <authorList>
            <consortium name="Lawrence Berkeley National Laboratory"/>
            <person name="Mondo S.J."/>
            <person name="Hensen N."/>
            <person name="Bonometti L."/>
            <person name="Westerberg I."/>
            <person name="Brannstrom I.O."/>
            <person name="Guillou S."/>
            <person name="Cros-Aarteil S."/>
            <person name="Calhoun S."/>
            <person name="Haridas S."/>
            <person name="Kuo A."/>
            <person name="Pangilinan J."/>
            <person name="Riley R."/>
            <person name="Labutti K."/>
            <person name="Andreopoulos B."/>
            <person name="Lipzen A."/>
            <person name="Chen C."/>
            <person name="Yanf M."/>
            <person name="Daum C."/>
            <person name="Ng V."/>
            <person name="Clum A."/>
            <person name="Steindorff A."/>
            <person name="Ohm R."/>
            <person name="Martin F."/>
            <person name="Silar P."/>
            <person name="Natvig D."/>
            <person name="Lalanne C."/>
            <person name="Gautier V."/>
            <person name="Ament-Velasquez S.L."/>
            <person name="Kruys A."/>
            <person name="Hutchinson M.I."/>
            <person name="Powell A.J."/>
            <person name="Barry K."/>
            <person name="Miller A.N."/>
            <person name="Grigoriev I.V."/>
            <person name="Debuchy R."/>
            <person name="Gladieux P."/>
            <person name="Thoren M.H."/>
            <person name="Johannesson H."/>
        </authorList>
    </citation>
    <scope>NUCLEOTIDE SEQUENCE</scope>
    <source>
        <strain evidence="14">PSN324</strain>
    </source>
</reference>
<evidence type="ECO:0000256" key="4">
    <source>
        <dbReference type="ARBA" id="ARBA00007495"/>
    </source>
</evidence>
<dbReference type="GO" id="GO:0045493">
    <property type="term" value="P:xylan catabolic process"/>
    <property type="evidence" value="ECO:0007669"/>
    <property type="project" value="UniProtKB-KW"/>
</dbReference>
<dbReference type="PROSITE" id="PS51760">
    <property type="entry name" value="GH10_2"/>
    <property type="match status" value="1"/>
</dbReference>
<evidence type="ECO:0000256" key="7">
    <source>
        <dbReference type="ARBA" id="ARBA00022801"/>
    </source>
</evidence>
<evidence type="ECO:0000256" key="12">
    <source>
        <dbReference type="SAM" id="SignalP"/>
    </source>
</evidence>
<keyword evidence="8 11" id="KW-0119">Carbohydrate metabolism</keyword>
<comment type="caution">
    <text evidence="14">The sequence shown here is derived from an EMBL/GenBank/DDBJ whole genome shotgun (WGS) entry which is preliminary data.</text>
</comment>
<evidence type="ECO:0000256" key="2">
    <source>
        <dbReference type="ARBA" id="ARBA00004613"/>
    </source>
</evidence>
<evidence type="ECO:0000313" key="14">
    <source>
        <dbReference type="EMBL" id="KAK4467171.1"/>
    </source>
</evidence>
<dbReference type="SUPFAM" id="SSF51445">
    <property type="entry name" value="(Trans)glycosidases"/>
    <property type="match status" value="1"/>
</dbReference>
<evidence type="ECO:0000256" key="11">
    <source>
        <dbReference type="RuleBase" id="RU361174"/>
    </source>
</evidence>
<keyword evidence="7 11" id="KW-0378">Hydrolase</keyword>
<dbReference type="EMBL" id="MU864928">
    <property type="protein sequence ID" value="KAK4467171.1"/>
    <property type="molecule type" value="Genomic_DNA"/>
</dbReference>
<dbReference type="AlphaFoldDB" id="A0AAV9I2I1"/>
<keyword evidence="12" id="KW-0732">Signal</keyword>
<keyword evidence="6" id="KW-0858">Xylan degradation</keyword>
<keyword evidence="9 11" id="KW-0326">Glycosidase</keyword>
<reference evidence="14" key="1">
    <citation type="journal article" date="2023" name="Mol. Phylogenet. Evol.">
        <title>Genome-scale phylogeny and comparative genomics of the fungal order Sordariales.</title>
        <authorList>
            <person name="Hensen N."/>
            <person name="Bonometti L."/>
            <person name="Westerberg I."/>
            <person name="Brannstrom I.O."/>
            <person name="Guillou S."/>
            <person name="Cros-Aarteil S."/>
            <person name="Calhoun S."/>
            <person name="Haridas S."/>
            <person name="Kuo A."/>
            <person name="Mondo S."/>
            <person name="Pangilinan J."/>
            <person name="Riley R."/>
            <person name="LaButti K."/>
            <person name="Andreopoulos B."/>
            <person name="Lipzen A."/>
            <person name="Chen C."/>
            <person name="Yan M."/>
            <person name="Daum C."/>
            <person name="Ng V."/>
            <person name="Clum A."/>
            <person name="Steindorff A."/>
            <person name="Ohm R.A."/>
            <person name="Martin F."/>
            <person name="Silar P."/>
            <person name="Natvig D.O."/>
            <person name="Lalanne C."/>
            <person name="Gautier V."/>
            <person name="Ament-Velasquez S.L."/>
            <person name="Kruys A."/>
            <person name="Hutchinson M.I."/>
            <person name="Powell A.J."/>
            <person name="Barry K."/>
            <person name="Miller A.N."/>
            <person name="Grigoriev I.V."/>
            <person name="Debuchy R."/>
            <person name="Gladieux P."/>
            <person name="Hiltunen Thoren M."/>
            <person name="Johannesson H."/>
        </authorList>
    </citation>
    <scope>NUCLEOTIDE SEQUENCE</scope>
    <source>
        <strain evidence="14">PSN324</strain>
    </source>
</reference>
<organism evidence="14 15">
    <name type="scientific">Cladorrhinum samala</name>
    <dbReference type="NCBI Taxonomy" id="585594"/>
    <lineage>
        <taxon>Eukaryota</taxon>
        <taxon>Fungi</taxon>
        <taxon>Dikarya</taxon>
        <taxon>Ascomycota</taxon>
        <taxon>Pezizomycotina</taxon>
        <taxon>Sordariomycetes</taxon>
        <taxon>Sordariomycetidae</taxon>
        <taxon>Sordariales</taxon>
        <taxon>Podosporaceae</taxon>
        <taxon>Cladorrhinum</taxon>
    </lineage>
</organism>
<feature type="domain" description="GH10" evidence="13">
    <location>
        <begin position="30"/>
        <end position="354"/>
    </location>
</feature>
<evidence type="ECO:0000256" key="10">
    <source>
        <dbReference type="ARBA" id="ARBA00023326"/>
    </source>
</evidence>
<dbReference type="SMART" id="SM00633">
    <property type="entry name" value="Glyco_10"/>
    <property type="match status" value="1"/>
</dbReference>
<comment type="subcellular location">
    <subcellularLocation>
        <location evidence="2">Secreted</location>
    </subcellularLocation>
</comment>
<dbReference type="Gene3D" id="3.20.20.80">
    <property type="entry name" value="Glycosidases"/>
    <property type="match status" value="1"/>
</dbReference>
<dbReference type="PANTHER" id="PTHR31490">
    <property type="entry name" value="GLYCOSYL HYDROLASE"/>
    <property type="match status" value="1"/>
</dbReference>
<dbReference type="PANTHER" id="PTHR31490:SF35">
    <property type="entry name" value="ENDO-1,4-BETA-XYLANASE"/>
    <property type="match status" value="1"/>
</dbReference>
<dbReference type="Proteomes" id="UP001321749">
    <property type="component" value="Unassembled WGS sequence"/>
</dbReference>
<keyword evidence="15" id="KW-1185">Reference proteome</keyword>
<dbReference type="EC" id="3.2.1.8" evidence="11"/>
<evidence type="ECO:0000256" key="9">
    <source>
        <dbReference type="ARBA" id="ARBA00023295"/>
    </source>
</evidence>
<feature type="chain" id="PRO_5043519032" description="Beta-xylanase" evidence="12">
    <location>
        <begin position="25"/>
        <end position="415"/>
    </location>
</feature>
<dbReference type="GO" id="GO:0005576">
    <property type="term" value="C:extracellular region"/>
    <property type="evidence" value="ECO:0007669"/>
    <property type="project" value="UniProtKB-SubCell"/>
</dbReference>
<evidence type="ECO:0000256" key="1">
    <source>
        <dbReference type="ARBA" id="ARBA00000681"/>
    </source>
</evidence>
<comment type="similarity">
    <text evidence="4 11">Belongs to the glycosyl hydrolase 10 (cellulase F) family.</text>
</comment>
<evidence type="ECO:0000259" key="13">
    <source>
        <dbReference type="PROSITE" id="PS51760"/>
    </source>
</evidence>
<comment type="pathway">
    <text evidence="3">Glycan degradation; xylan degradation.</text>
</comment>
<dbReference type="Pfam" id="PF00331">
    <property type="entry name" value="Glyco_hydro_10"/>
    <property type="match status" value="1"/>
</dbReference>
<comment type="catalytic activity">
    <reaction evidence="1 11">
        <text>Endohydrolysis of (1-&gt;4)-beta-D-xylosidic linkages in xylans.</text>
        <dbReference type="EC" id="3.2.1.8"/>
    </reaction>
</comment>
<dbReference type="PRINTS" id="PR00134">
    <property type="entry name" value="GLHYDRLASE10"/>
</dbReference>
<evidence type="ECO:0000256" key="8">
    <source>
        <dbReference type="ARBA" id="ARBA00023277"/>
    </source>
</evidence>
<sequence length="415" mass="44538">MTRPQLLVLALSSGLLAASVPVSAQSNTSEPGLHSLFVAAGKQYFGTATETNNFNDAPYLAILNDPNEFGQITPENSQKWEITQPRQGQFVFNNSDMVAAKAKTNKQILRCHTLTWHSQLPSFVTATSWTPSTLRAVLQTHLTNVITHFRGACSHWDVVNEALAETGEYRPSVFFNVLGESYIPLSFSIAASASANDPIKPKLYYNDYNTELFPQKTEGALRIVKLIQSSAASGARIDGVGFQSHLTVGKTPSQAALASTYQSFTALGVEVALTELDIAHPSLPATDADREQQAKDYVAVVGACLAVDKCVGVTLWQFTDKYSWIPGIFPGTGDACLWTADYKKKPAYFAVRQLLESAAGGAGTTTTTTGSGAAVTVSTASSLATNNKDATGLRFTTILFKVSVAVLFSMCVLIK</sequence>
<feature type="signal peptide" evidence="12">
    <location>
        <begin position="1"/>
        <end position="24"/>
    </location>
</feature>
<gene>
    <name evidence="14" type="ORF">QBC42DRAFT_215532</name>
</gene>
<evidence type="ECO:0000256" key="5">
    <source>
        <dbReference type="ARBA" id="ARBA00022525"/>
    </source>
</evidence>